<protein>
    <recommendedName>
        <fullName evidence="3">Cytochrome bc1 complex cytochrome b subunit</fullName>
        <ecNumber evidence="2">7.1.1.8</ecNumber>
    </recommendedName>
    <alternativeName>
        <fullName evidence="5">Cytochrome bc1 reductase complex subunit QcrB</fullName>
    </alternativeName>
</protein>
<dbReference type="InterPro" id="IPR027387">
    <property type="entry name" value="Cytb/b6-like_sf"/>
</dbReference>
<feature type="transmembrane region" description="Helical" evidence="7">
    <location>
        <begin position="177"/>
        <end position="198"/>
    </location>
</feature>
<feature type="transmembrane region" description="Helical" evidence="7">
    <location>
        <begin position="115"/>
        <end position="133"/>
    </location>
</feature>
<feature type="region of interest" description="Disordered" evidence="6">
    <location>
        <begin position="522"/>
        <end position="564"/>
    </location>
</feature>
<evidence type="ECO:0000313" key="10">
    <source>
        <dbReference type="Proteomes" id="UP001523369"/>
    </source>
</evidence>
<feature type="transmembrane region" description="Helical" evidence="7">
    <location>
        <begin position="416"/>
        <end position="438"/>
    </location>
</feature>
<dbReference type="PANTHER" id="PTHR19271">
    <property type="entry name" value="CYTOCHROME B"/>
    <property type="match status" value="1"/>
</dbReference>
<evidence type="ECO:0000256" key="2">
    <source>
        <dbReference type="ARBA" id="ARBA00012951"/>
    </source>
</evidence>
<keyword evidence="10" id="KW-1185">Reference proteome</keyword>
<dbReference type="PROSITE" id="PS51002">
    <property type="entry name" value="CYTB_NTER"/>
    <property type="match status" value="1"/>
</dbReference>
<dbReference type="PANTHER" id="PTHR19271:SF16">
    <property type="entry name" value="CYTOCHROME B"/>
    <property type="match status" value="1"/>
</dbReference>
<evidence type="ECO:0000256" key="3">
    <source>
        <dbReference type="ARBA" id="ARBA00016116"/>
    </source>
</evidence>
<accession>A0ABT1DWG0</accession>
<sequence>MAARIKQTRSQKVSAAAAGVDERFQVSTPLRGVLNKVFPDHWSFLLGEIALFSFIALLLTGVFLTLFYEPSMQEVTYQGSYPALRGVEVSKAYQSTLDLSFEVRGGLFVRQMHHWSALLFMAAIVVHMARTFFTGAFRKPREANWVLGVGLFVFGFLAGFTGYSLPDDGLSGTGLRIASAIILSIPVIGTWTSAALFGGEFPGDLIIGRFFILHVLLIPAVLLALIAVHVGLVFIQKHTQWPGPGRTEHNVVGERMFPRYALKQGGMFMSVFAVLALSAGLFQINPIWLFGPYRPADVSAASQPDWYVMFLDGLVRLMPAWQITIPIGDGYSIPPIFWPAVAGFGALLTLTAAYPFLERRWNKDYERHNLLQRPRDVPHRTGLGVMALTFFFIATVSGGNDIIADKFHVSLNAMTWAGRIGLIIGPAVAYAVTVRLCLGLQQHDREVLAHGVETGIIRRLPNGAFEEVHQPLAVDPPKYGGWVVPKKMNRVGALPPAVKGFFFPVEHAAPRAVSGALEANGSSTALTANGPSTALTANGSSANGSSANGSSAPADADHGRQEVG</sequence>
<dbReference type="InterPro" id="IPR016174">
    <property type="entry name" value="Di-haem_cyt_TM"/>
</dbReference>
<gene>
    <name evidence="9" type="ORF">M1L60_31955</name>
</gene>
<evidence type="ECO:0000259" key="8">
    <source>
        <dbReference type="PROSITE" id="PS51002"/>
    </source>
</evidence>
<dbReference type="SUPFAM" id="SSF81342">
    <property type="entry name" value="Transmembrane di-heme cytochromes"/>
    <property type="match status" value="1"/>
</dbReference>
<organism evidence="9 10">
    <name type="scientific">Paractinoplanes aksuensis</name>
    <dbReference type="NCBI Taxonomy" id="2939490"/>
    <lineage>
        <taxon>Bacteria</taxon>
        <taxon>Bacillati</taxon>
        <taxon>Actinomycetota</taxon>
        <taxon>Actinomycetes</taxon>
        <taxon>Micromonosporales</taxon>
        <taxon>Micromonosporaceae</taxon>
        <taxon>Paractinoplanes</taxon>
    </lineage>
</organism>
<dbReference type="InterPro" id="IPR005797">
    <property type="entry name" value="Cyt_b/b6_N"/>
</dbReference>
<dbReference type="EC" id="7.1.1.8" evidence="2"/>
<dbReference type="Proteomes" id="UP001523369">
    <property type="component" value="Unassembled WGS sequence"/>
</dbReference>
<feature type="compositionally biased region" description="Low complexity" evidence="6">
    <location>
        <begin position="537"/>
        <end position="552"/>
    </location>
</feature>
<feature type="transmembrane region" description="Helical" evidence="7">
    <location>
        <begin position="336"/>
        <end position="357"/>
    </location>
</feature>
<keyword evidence="7" id="KW-0812">Transmembrane</keyword>
<feature type="transmembrane region" description="Helical" evidence="7">
    <location>
        <begin position="145"/>
        <end position="165"/>
    </location>
</feature>
<keyword evidence="7" id="KW-1133">Transmembrane helix</keyword>
<feature type="transmembrane region" description="Helical" evidence="7">
    <location>
        <begin position="210"/>
        <end position="235"/>
    </location>
</feature>
<name>A0ABT1DWG0_9ACTN</name>
<dbReference type="Gene3D" id="1.20.810.10">
    <property type="entry name" value="Cytochrome Bc1 Complex, Chain C"/>
    <property type="match status" value="1"/>
</dbReference>
<evidence type="ECO:0000256" key="6">
    <source>
        <dbReference type="SAM" id="MobiDB-lite"/>
    </source>
</evidence>
<feature type="compositionally biased region" description="Basic and acidic residues" evidence="6">
    <location>
        <begin position="555"/>
        <end position="564"/>
    </location>
</feature>
<comment type="caution">
    <text evidence="9">The sequence shown here is derived from an EMBL/GenBank/DDBJ whole genome shotgun (WGS) entry which is preliminary data.</text>
</comment>
<dbReference type="EMBL" id="JAMYJR010000035">
    <property type="protein sequence ID" value="MCO8275206.1"/>
    <property type="molecule type" value="Genomic_DNA"/>
</dbReference>
<feature type="transmembrane region" description="Helical" evidence="7">
    <location>
        <begin position="306"/>
        <end position="324"/>
    </location>
</feature>
<keyword evidence="7" id="KW-0472">Membrane</keyword>
<feature type="domain" description="Cytochrome b/b6 N-terminal region profile" evidence="8">
    <location>
        <begin position="16"/>
        <end position="242"/>
    </location>
</feature>
<dbReference type="Pfam" id="PF13631">
    <property type="entry name" value="Cytochrom_B_N_2"/>
    <property type="match status" value="1"/>
</dbReference>
<evidence type="ECO:0000256" key="4">
    <source>
        <dbReference type="ARBA" id="ARBA00029351"/>
    </source>
</evidence>
<evidence type="ECO:0000256" key="7">
    <source>
        <dbReference type="SAM" id="Phobius"/>
    </source>
</evidence>
<evidence type="ECO:0000256" key="5">
    <source>
        <dbReference type="ARBA" id="ARBA00029568"/>
    </source>
</evidence>
<feature type="compositionally biased region" description="Polar residues" evidence="6">
    <location>
        <begin position="522"/>
        <end position="536"/>
    </location>
</feature>
<comment type="cofactor">
    <cofactor evidence="1">
        <name>heme</name>
        <dbReference type="ChEBI" id="CHEBI:30413"/>
    </cofactor>
</comment>
<feature type="transmembrane region" description="Helical" evidence="7">
    <location>
        <begin position="266"/>
        <end position="285"/>
    </location>
</feature>
<feature type="transmembrane region" description="Helical" evidence="7">
    <location>
        <begin position="44"/>
        <end position="68"/>
    </location>
</feature>
<evidence type="ECO:0000256" key="1">
    <source>
        <dbReference type="ARBA" id="ARBA00001971"/>
    </source>
</evidence>
<reference evidence="9 10" key="1">
    <citation type="submission" date="2022-06" db="EMBL/GenBank/DDBJ databases">
        <title>New Species of the Genus Actinoplanes, ActinopZanes ferrugineus.</title>
        <authorList>
            <person name="Ding P."/>
        </authorList>
    </citation>
    <scope>NUCLEOTIDE SEQUENCE [LARGE SCALE GENOMIC DNA]</scope>
    <source>
        <strain evidence="9 10">TRM88003</strain>
    </source>
</reference>
<comment type="catalytic activity">
    <reaction evidence="4">
        <text>a quinol + 2 Fe(III)-[cytochrome c](out) = a quinone + 2 Fe(II)-[cytochrome c](out) + 2 H(+)(out)</text>
        <dbReference type="Rhea" id="RHEA:11484"/>
        <dbReference type="Rhea" id="RHEA-COMP:10350"/>
        <dbReference type="Rhea" id="RHEA-COMP:14399"/>
        <dbReference type="ChEBI" id="CHEBI:15378"/>
        <dbReference type="ChEBI" id="CHEBI:24646"/>
        <dbReference type="ChEBI" id="CHEBI:29033"/>
        <dbReference type="ChEBI" id="CHEBI:29034"/>
        <dbReference type="ChEBI" id="CHEBI:132124"/>
        <dbReference type="EC" id="7.1.1.8"/>
    </reaction>
</comment>
<evidence type="ECO:0000313" key="9">
    <source>
        <dbReference type="EMBL" id="MCO8275206.1"/>
    </source>
</evidence>
<proteinExistence type="predicted"/>
<feature type="transmembrane region" description="Helical" evidence="7">
    <location>
        <begin position="377"/>
        <end position="396"/>
    </location>
</feature>